<dbReference type="InterPro" id="IPR009799">
    <property type="entry name" value="EthD_dom"/>
</dbReference>
<accession>A0A9P6KV55</accession>
<dbReference type="InterPro" id="IPR011008">
    <property type="entry name" value="Dimeric_a/b-barrel"/>
</dbReference>
<sequence>MTYSVILHVPRKPGINSEEFKFHWETIHIPLVKQLVGYEFPLSYTRHYIERPFATPPVDPAPDGSGTTVEGSQGFCDVDGVAVLTFANKEHYEKFSTRLVEAKKHSLYKEDLGGFVDVAALKALFAHNCRVPYLSRIVWAILVKMAPLVKVAVIQLYPKPMQPEHNFNKAATYIRSAAAQGAELAVLPEYHLTNWLPKDPAFVGLCGQWETYLNKYKELAKECGICIQPGTIVESHSQEKGEANKLLNVAYFIDHEGNVIGKYVKKNLCGRDVHQVFDTPIGKVGMLICWDLAFPEAFRELIASGAKIIITPTFWTLNDCNPAGLALNPSSETLFLDSMLTCRAFENTCAVVFVNAAGPPGSGYAGLSQVVVPFIGPLVRMGSCAEGMGVADIDMQVLEDAEANYQVRADLGRDDWHYDYRHLRSNTEDNEDEKPKERL</sequence>
<proteinExistence type="inferred from homology"/>
<dbReference type="Gene3D" id="3.30.70.100">
    <property type="match status" value="1"/>
</dbReference>
<comment type="similarity">
    <text evidence="1">Belongs to the tpcK family.</text>
</comment>
<dbReference type="PANTHER" id="PTHR43674">
    <property type="entry name" value="NITRILASE C965.09-RELATED"/>
    <property type="match status" value="1"/>
</dbReference>
<dbReference type="OrthoDB" id="412018at2759"/>
<dbReference type="AlphaFoldDB" id="A0A9P6KV55"/>
<name>A0A9P6KV55_9PLEO</name>
<dbReference type="Gene3D" id="3.60.110.10">
    <property type="entry name" value="Carbon-nitrogen hydrolase"/>
    <property type="match status" value="1"/>
</dbReference>
<dbReference type="Pfam" id="PF00795">
    <property type="entry name" value="CN_hydrolase"/>
    <property type="match status" value="1"/>
</dbReference>
<evidence type="ECO:0000313" key="4">
    <source>
        <dbReference type="EMBL" id="KAF9740062.1"/>
    </source>
</evidence>
<evidence type="ECO:0000256" key="1">
    <source>
        <dbReference type="ARBA" id="ARBA00005986"/>
    </source>
</evidence>
<comment type="caution">
    <text evidence="4">The sequence shown here is derived from an EMBL/GenBank/DDBJ whole genome shotgun (WGS) entry which is preliminary data.</text>
</comment>
<protein>
    <submittedName>
        <fullName evidence="4">Nitrilase</fullName>
    </submittedName>
</protein>
<gene>
    <name evidence="4" type="ORF">PMIN01_02697</name>
</gene>
<keyword evidence="2" id="KW-0378">Hydrolase</keyword>
<dbReference type="GO" id="GO:0016491">
    <property type="term" value="F:oxidoreductase activity"/>
    <property type="evidence" value="ECO:0007669"/>
    <property type="project" value="InterPro"/>
</dbReference>
<dbReference type="PROSITE" id="PS50263">
    <property type="entry name" value="CN_HYDROLASE"/>
    <property type="match status" value="1"/>
</dbReference>
<reference evidence="4" key="1">
    <citation type="journal article" date="2020" name="Mol. Plant Microbe Interact.">
        <title>Genome Sequence of the Biocontrol Agent Coniothyrium minitans strain Conio (IMI 134523).</title>
        <authorList>
            <person name="Patel D."/>
            <person name="Shittu T.A."/>
            <person name="Baroncelli R."/>
            <person name="Muthumeenakshi S."/>
            <person name="Osborne T.H."/>
            <person name="Janganan T.K."/>
            <person name="Sreenivasaprasad S."/>
        </authorList>
    </citation>
    <scope>NUCLEOTIDE SEQUENCE</scope>
    <source>
        <strain evidence="4">Conio</strain>
    </source>
</reference>
<dbReference type="Proteomes" id="UP000756921">
    <property type="component" value="Unassembled WGS sequence"/>
</dbReference>
<dbReference type="InterPro" id="IPR050345">
    <property type="entry name" value="Aliph_Amidase/BUP"/>
</dbReference>
<feature type="domain" description="CN hydrolase" evidence="3">
    <location>
        <begin position="149"/>
        <end position="395"/>
    </location>
</feature>
<keyword evidence="5" id="KW-1185">Reference proteome</keyword>
<dbReference type="PANTHER" id="PTHR43674:SF16">
    <property type="entry name" value="CARBON-NITROGEN FAMILY, PUTATIVE (AFU_ORTHOLOGUE AFUA_5G02350)-RELATED"/>
    <property type="match status" value="1"/>
</dbReference>
<evidence type="ECO:0000259" key="3">
    <source>
        <dbReference type="PROSITE" id="PS50263"/>
    </source>
</evidence>
<dbReference type="SUPFAM" id="SSF56317">
    <property type="entry name" value="Carbon-nitrogen hydrolase"/>
    <property type="match status" value="1"/>
</dbReference>
<organism evidence="4 5">
    <name type="scientific">Paraphaeosphaeria minitans</name>
    <dbReference type="NCBI Taxonomy" id="565426"/>
    <lineage>
        <taxon>Eukaryota</taxon>
        <taxon>Fungi</taxon>
        <taxon>Dikarya</taxon>
        <taxon>Ascomycota</taxon>
        <taxon>Pezizomycotina</taxon>
        <taxon>Dothideomycetes</taxon>
        <taxon>Pleosporomycetidae</taxon>
        <taxon>Pleosporales</taxon>
        <taxon>Massarineae</taxon>
        <taxon>Didymosphaeriaceae</taxon>
        <taxon>Paraphaeosphaeria</taxon>
    </lineage>
</organism>
<dbReference type="InterPro" id="IPR003010">
    <property type="entry name" value="C-N_Hydrolase"/>
</dbReference>
<dbReference type="GO" id="GO:0016811">
    <property type="term" value="F:hydrolase activity, acting on carbon-nitrogen (but not peptide) bonds, in linear amides"/>
    <property type="evidence" value="ECO:0007669"/>
    <property type="project" value="TreeGrafter"/>
</dbReference>
<evidence type="ECO:0000313" key="5">
    <source>
        <dbReference type="Proteomes" id="UP000756921"/>
    </source>
</evidence>
<dbReference type="SUPFAM" id="SSF54909">
    <property type="entry name" value="Dimeric alpha+beta barrel"/>
    <property type="match status" value="1"/>
</dbReference>
<dbReference type="Pfam" id="PF07110">
    <property type="entry name" value="EthD"/>
    <property type="match status" value="1"/>
</dbReference>
<dbReference type="InterPro" id="IPR036526">
    <property type="entry name" value="C-N_Hydrolase_sf"/>
</dbReference>
<dbReference type="EMBL" id="WJXW01000002">
    <property type="protein sequence ID" value="KAF9740062.1"/>
    <property type="molecule type" value="Genomic_DNA"/>
</dbReference>
<dbReference type="CDD" id="cd07197">
    <property type="entry name" value="nitrilase"/>
    <property type="match status" value="1"/>
</dbReference>
<evidence type="ECO:0000256" key="2">
    <source>
        <dbReference type="ARBA" id="ARBA00022801"/>
    </source>
</evidence>